<name>A0ABV7MCC7_9PROT</name>
<dbReference type="SUPFAM" id="SSF51182">
    <property type="entry name" value="RmlC-like cupins"/>
    <property type="match status" value="1"/>
</dbReference>
<dbReference type="RefSeq" id="WP_189575345.1">
    <property type="nucleotide sequence ID" value="NZ_BMXU01000002.1"/>
</dbReference>
<dbReference type="InterPro" id="IPR014710">
    <property type="entry name" value="RmlC-like_jellyroll"/>
</dbReference>
<dbReference type="InterPro" id="IPR053146">
    <property type="entry name" value="QDO-like"/>
</dbReference>
<evidence type="ECO:0000313" key="3">
    <source>
        <dbReference type="Proteomes" id="UP001595607"/>
    </source>
</evidence>
<organism evidence="2 3">
    <name type="scientific">Parvularcula lutaonensis</name>
    <dbReference type="NCBI Taxonomy" id="491923"/>
    <lineage>
        <taxon>Bacteria</taxon>
        <taxon>Pseudomonadati</taxon>
        <taxon>Pseudomonadota</taxon>
        <taxon>Alphaproteobacteria</taxon>
        <taxon>Parvularculales</taxon>
        <taxon>Parvularculaceae</taxon>
        <taxon>Parvularcula</taxon>
    </lineage>
</organism>
<evidence type="ECO:0000313" key="2">
    <source>
        <dbReference type="EMBL" id="MFC3303114.1"/>
    </source>
</evidence>
<sequence>MVPVPFHPVLKLIGGDENRDSVTIYEFRVPPQSAGAPPHTHTMEDEYFYVVSGTASFLNGEDVIEAPAGSFAALTRGNLHAFWNSSDEEAVMVMMTVGGKFEEFFDEVAMRVQAEKPGSPEEMGALVGQAAAERGITIDMSKVPDTAKPLYGME</sequence>
<dbReference type="Gene3D" id="2.60.120.10">
    <property type="entry name" value="Jelly Rolls"/>
    <property type="match status" value="1"/>
</dbReference>
<keyword evidence="3" id="KW-1185">Reference proteome</keyword>
<evidence type="ECO:0000259" key="1">
    <source>
        <dbReference type="Pfam" id="PF07883"/>
    </source>
</evidence>
<dbReference type="PANTHER" id="PTHR36440">
    <property type="entry name" value="PUTATIVE (AFU_ORTHOLOGUE AFUA_8G07350)-RELATED"/>
    <property type="match status" value="1"/>
</dbReference>
<accession>A0ABV7MCC7</accession>
<dbReference type="InterPro" id="IPR011051">
    <property type="entry name" value="RmlC_Cupin_sf"/>
</dbReference>
<dbReference type="InterPro" id="IPR013096">
    <property type="entry name" value="Cupin_2"/>
</dbReference>
<reference evidence="3" key="1">
    <citation type="journal article" date="2019" name="Int. J. Syst. Evol. Microbiol.">
        <title>The Global Catalogue of Microorganisms (GCM) 10K type strain sequencing project: providing services to taxonomists for standard genome sequencing and annotation.</title>
        <authorList>
            <consortium name="The Broad Institute Genomics Platform"/>
            <consortium name="The Broad Institute Genome Sequencing Center for Infectious Disease"/>
            <person name="Wu L."/>
            <person name="Ma J."/>
        </authorList>
    </citation>
    <scope>NUCLEOTIDE SEQUENCE [LARGE SCALE GENOMIC DNA]</scope>
    <source>
        <strain evidence="3">KCTC 22245</strain>
    </source>
</reference>
<comment type="caution">
    <text evidence="2">The sequence shown here is derived from an EMBL/GenBank/DDBJ whole genome shotgun (WGS) entry which is preliminary data.</text>
</comment>
<feature type="domain" description="Cupin type-2" evidence="1">
    <location>
        <begin position="26"/>
        <end position="95"/>
    </location>
</feature>
<gene>
    <name evidence="2" type="ORF">ACFONP_10260</name>
</gene>
<protein>
    <submittedName>
        <fullName evidence="2">Cupin domain-containing protein</fullName>
    </submittedName>
</protein>
<dbReference type="PANTHER" id="PTHR36440:SF1">
    <property type="entry name" value="PUTATIVE (AFU_ORTHOLOGUE AFUA_8G07350)-RELATED"/>
    <property type="match status" value="1"/>
</dbReference>
<dbReference type="Pfam" id="PF07883">
    <property type="entry name" value="Cupin_2"/>
    <property type="match status" value="1"/>
</dbReference>
<dbReference type="EMBL" id="JBHRVA010000003">
    <property type="protein sequence ID" value="MFC3303114.1"/>
    <property type="molecule type" value="Genomic_DNA"/>
</dbReference>
<proteinExistence type="predicted"/>
<dbReference type="Proteomes" id="UP001595607">
    <property type="component" value="Unassembled WGS sequence"/>
</dbReference>